<proteinExistence type="predicted"/>
<dbReference type="Gene3D" id="3.10.310.70">
    <property type="match status" value="1"/>
</dbReference>
<accession>A0A1H1DYV3</accession>
<feature type="domain" description="Amidohydrolase 3" evidence="1">
    <location>
        <begin position="56"/>
        <end position="561"/>
    </location>
</feature>
<protein>
    <recommendedName>
        <fullName evidence="1">Amidohydrolase 3 domain-containing protein</fullName>
    </recommendedName>
</protein>
<gene>
    <name evidence="2" type="ORF">SAMN04489742_2682</name>
</gene>
<evidence type="ECO:0000313" key="2">
    <source>
        <dbReference type="EMBL" id="SDQ81664.1"/>
    </source>
</evidence>
<dbReference type="InterPro" id="IPR033932">
    <property type="entry name" value="YtcJ-like"/>
</dbReference>
<evidence type="ECO:0000259" key="1">
    <source>
        <dbReference type="Pfam" id="PF07969"/>
    </source>
</evidence>
<dbReference type="Proteomes" id="UP000181917">
    <property type="component" value="Unassembled WGS sequence"/>
</dbReference>
<dbReference type="PANTHER" id="PTHR22642">
    <property type="entry name" value="IMIDAZOLONEPROPIONASE"/>
    <property type="match status" value="1"/>
</dbReference>
<dbReference type="GO" id="GO:0016810">
    <property type="term" value="F:hydrolase activity, acting on carbon-nitrogen (but not peptide) bonds"/>
    <property type="evidence" value="ECO:0007669"/>
    <property type="project" value="InterPro"/>
</dbReference>
<dbReference type="Gene3D" id="3.20.20.140">
    <property type="entry name" value="Metal-dependent hydrolases"/>
    <property type="match status" value="1"/>
</dbReference>
<dbReference type="OrthoDB" id="3173428at2"/>
<dbReference type="RefSeq" id="WP_074700879.1">
    <property type="nucleotide sequence ID" value="NZ_CP018863.1"/>
</dbReference>
<dbReference type="STRING" id="37928.SAMN04489742_2682"/>
<evidence type="ECO:0000313" key="3">
    <source>
        <dbReference type="Proteomes" id="UP000181917"/>
    </source>
</evidence>
<dbReference type="AlphaFoldDB" id="A0A1H1DYV3"/>
<name>A0A1H1DYV3_9MICC</name>
<dbReference type="PANTHER" id="PTHR22642:SF2">
    <property type="entry name" value="PROTEIN LONG AFTER FAR-RED 3"/>
    <property type="match status" value="1"/>
</dbReference>
<dbReference type="Gene3D" id="2.30.40.10">
    <property type="entry name" value="Urease, subunit C, domain 1"/>
    <property type="match status" value="1"/>
</dbReference>
<dbReference type="KEGG" id="acry:AC20117_04030"/>
<dbReference type="InterPro" id="IPR032466">
    <property type="entry name" value="Metal_Hydrolase"/>
</dbReference>
<dbReference type="SUPFAM" id="SSF51556">
    <property type="entry name" value="Metallo-dependent hydrolases"/>
    <property type="match status" value="1"/>
</dbReference>
<dbReference type="CDD" id="cd01300">
    <property type="entry name" value="YtcJ_like"/>
    <property type="match status" value="1"/>
</dbReference>
<sequence length="573" mass="59712">MEQRATAADLVVINATVPEGVLPNGSPDAANVAVSSGRIQAIGGQDVLGLVGPGTRIIDADGGAVLPGINDAHLHFIASSMVRFGYVRVGSHAASRWEEVCRIIEQARPEADGWIRAHGWDELVLGPGGPELVLDCKPGTPVVVFDQTGHQLLANRVALELAGITVSTPAPTGGVIERAADGSPTGRLVDAAMELMTRALPALPVPVMRDAALRFQRILHAQGITSLTEPGLGPGAGGLLDGSCTTAALDLLGDLALSGELTLRMNTLLLFAGTGGISADMVREGLESGLHRTYTERGIDSRKLRIAGVKVFADGTPRSGTAWMTEPYGHACTHGSMVVAGNTDSERSAELGEIVRLIHSAGLQAGIHATGDAATEAAMNAAIRAQAAQPGDNRHYVIHGSFPSNQSLAGLAEHGIGYSTNPMIRSGGGSLLEGILGPERFRRHQPLRSAARQGVRFNIASDSPVTTTDWRRTILAAVTRSTVDHPEPVDDGEGLGLVQALAAMTSQPAWQDHAEQFKGALHPGLAADLCLLDAPWPADSEPDALLERHVAWTISGGQIVHEPSMVPAAGPAL</sequence>
<keyword evidence="3" id="KW-1185">Reference proteome</keyword>
<dbReference type="SUPFAM" id="SSF51338">
    <property type="entry name" value="Composite domain of metallo-dependent hydrolases"/>
    <property type="match status" value="1"/>
</dbReference>
<dbReference type="EMBL" id="FNKH01000002">
    <property type="protein sequence ID" value="SDQ81664.1"/>
    <property type="molecule type" value="Genomic_DNA"/>
</dbReference>
<dbReference type="Pfam" id="PF07969">
    <property type="entry name" value="Amidohydro_3"/>
    <property type="match status" value="1"/>
</dbReference>
<dbReference type="InterPro" id="IPR011059">
    <property type="entry name" value="Metal-dep_hydrolase_composite"/>
</dbReference>
<dbReference type="InterPro" id="IPR013108">
    <property type="entry name" value="Amidohydro_3"/>
</dbReference>
<organism evidence="2 3">
    <name type="scientific">Crystallibacter crystallopoietes</name>
    <dbReference type="NCBI Taxonomy" id="37928"/>
    <lineage>
        <taxon>Bacteria</taxon>
        <taxon>Bacillati</taxon>
        <taxon>Actinomycetota</taxon>
        <taxon>Actinomycetes</taxon>
        <taxon>Micrococcales</taxon>
        <taxon>Micrococcaceae</taxon>
        <taxon>Crystallibacter</taxon>
    </lineage>
</organism>
<reference evidence="2 3" key="1">
    <citation type="submission" date="2016-10" db="EMBL/GenBank/DDBJ databases">
        <authorList>
            <person name="de Groot N.N."/>
        </authorList>
    </citation>
    <scope>NUCLEOTIDE SEQUENCE [LARGE SCALE GENOMIC DNA]</scope>
    <source>
        <strain evidence="2 3">DSM 20117</strain>
    </source>
</reference>